<proteinExistence type="inferred from homology"/>
<evidence type="ECO:0000256" key="6">
    <source>
        <dbReference type="SAM" id="Phobius"/>
    </source>
</evidence>
<evidence type="ECO:0000256" key="2">
    <source>
        <dbReference type="ARBA" id="ARBA00022500"/>
    </source>
</evidence>
<feature type="coiled-coil region" evidence="5">
    <location>
        <begin position="178"/>
        <end position="212"/>
    </location>
</feature>
<dbReference type="GO" id="GO:0016020">
    <property type="term" value="C:membrane"/>
    <property type="evidence" value="ECO:0007669"/>
    <property type="project" value="UniProtKB-SubCell"/>
</dbReference>
<evidence type="ECO:0000256" key="1">
    <source>
        <dbReference type="ARBA" id="ARBA00004370"/>
    </source>
</evidence>
<dbReference type="InterPro" id="IPR004089">
    <property type="entry name" value="MCPsignal_dom"/>
</dbReference>
<keyword evidence="6" id="KW-0472">Membrane</keyword>
<sequence length="571" mass="59010">MLQARNLDDQRRLGADAIAATSFLMAVVTGVTGFLMTGGYLVALCALAMAGIALLGWRLSREGEATRLLSAVLLMAQVSLLVAAASGHPWQIDLHMTYFAMLAVLAVYCDWKAIVAATATVAVHHLALSFLLPELVFPGSASLGRVILHAVILLLEAGMLIAVTGNVARMFALSGEALTRAEAAVSQAEAAQAEAENLRVRAEAERREAADRDRAVMAEQTAVVTLTGEGLRTLAEGDLTVRLGDDVPAAYAQLRDSFNAAVARLQAAMADIAANAGAMRAGSGEISHAADDLSRRTEQQAASLEETAAALDQITATVNRTASGARQASDVVQAARGDAETSGVVVRDAVAAMSAIEQSARQISQIIGVIDEIAFQTNLLALNAGVEAARAGDAGRGFAVVASEVRALAQRSADAAREIKTLISASTSQVGSGVQLVGQTGEALQRIVGRVAEIDGLVSEIAASAQEQATGLQQVNTAVNQMDQVTQQNAAMVEESTAASHSLAQEAESLAASVARFRIGDEAPAAAARTAPAPARSERTARTVAQLKTIGHGGAALKPAPAAAEDGWEEF</sequence>
<dbReference type="AlphaFoldDB" id="A0A1I6PCD5"/>
<evidence type="ECO:0000313" key="9">
    <source>
        <dbReference type="EMBL" id="SFS37846.1"/>
    </source>
</evidence>
<dbReference type="PANTHER" id="PTHR43531:SF11">
    <property type="entry name" value="METHYL-ACCEPTING CHEMOTAXIS PROTEIN 3"/>
    <property type="match status" value="1"/>
</dbReference>
<feature type="transmembrane region" description="Helical" evidence="6">
    <location>
        <begin position="68"/>
        <end position="86"/>
    </location>
</feature>
<keyword evidence="4" id="KW-0807">Transducer</keyword>
<dbReference type="GO" id="GO:0007165">
    <property type="term" value="P:signal transduction"/>
    <property type="evidence" value="ECO:0007669"/>
    <property type="project" value="UniProtKB-KW"/>
</dbReference>
<name>A0A1I6PCD5_9CAUL</name>
<dbReference type="PROSITE" id="PS50111">
    <property type="entry name" value="CHEMOTAXIS_TRANSDUC_2"/>
    <property type="match status" value="1"/>
</dbReference>
<evidence type="ECO:0000313" key="10">
    <source>
        <dbReference type="Proteomes" id="UP000198788"/>
    </source>
</evidence>
<dbReference type="InterPro" id="IPR051310">
    <property type="entry name" value="MCP_chemotaxis"/>
</dbReference>
<comment type="similarity">
    <text evidence="3">Belongs to the methyl-accepting chemotaxis (MCP) protein family.</text>
</comment>
<evidence type="ECO:0000256" key="3">
    <source>
        <dbReference type="ARBA" id="ARBA00029447"/>
    </source>
</evidence>
<protein>
    <submittedName>
        <fullName evidence="9">Methyl-accepting chemotaxis protein</fullName>
    </submittedName>
</protein>
<reference evidence="10" key="1">
    <citation type="submission" date="2016-10" db="EMBL/GenBank/DDBJ databases">
        <authorList>
            <person name="Varghese N."/>
            <person name="Submissions S."/>
        </authorList>
    </citation>
    <scope>NUCLEOTIDE SEQUENCE [LARGE SCALE GENOMIC DNA]</scope>
    <source>
        <strain evidence="10">CGMCC 1.10683</strain>
    </source>
</reference>
<accession>A0A1I6PCD5</accession>
<keyword evidence="6" id="KW-1133">Transmembrane helix</keyword>
<dbReference type="SMART" id="SM00283">
    <property type="entry name" value="MA"/>
    <property type="match status" value="1"/>
</dbReference>
<keyword evidence="6" id="KW-0812">Transmembrane</keyword>
<dbReference type="Gene3D" id="1.10.287.950">
    <property type="entry name" value="Methyl-accepting chemotaxis protein"/>
    <property type="match status" value="1"/>
</dbReference>
<feature type="transmembrane region" description="Helical" evidence="6">
    <location>
        <begin position="147"/>
        <end position="168"/>
    </location>
</feature>
<keyword evidence="2" id="KW-0145">Chemotaxis</keyword>
<dbReference type="Proteomes" id="UP000198788">
    <property type="component" value="Unassembled WGS sequence"/>
</dbReference>
<keyword evidence="10" id="KW-1185">Reference proteome</keyword>
<feature type="domain" description="Methyl-accepting transducer" evidence="7">
    <location>
        <begin position="275"/>
        <end position="504"/>
    </location>
</feature>
<feature type="domain" description="HAMP" evidence="8">
    <location>
        <begin position="218"/>
        <end position="270"/>
    </location>
</feature>
<feature type="transmembrane region" description="Helical" evidence="6">
    <location>
        <begin position="12"/>
        <end position="32"/>
    </location>
</feature>
<evidence type="ECO:0000256" key="5">
    <source>
        <dbReference type="SAM" id="Coils"/>
    </source>
</evidence>
<dbReference type="FunFam" id="1.10.287.950:FF:000001">
    <property type="entry name" value="Methyl-accepting chemotaxis sensory transducer"/>
    <property type="match status" value="1"/>
</dbReference>
<comment type="subcellular location">
    <subcellularLocation>
        <location evidence="1">Membrane</location>
    </subcellularLocation>
</comment>
<dbReference type="EMBL" id="FOZV01000001">
    <property type="protein sequence ID" value="SFS37846.1"/>
    <property type="molecule type" value="Genomic_DNA"/>
</dbReference>
<feature type="transmembrane region" description="Helical" evidence="6">
    <location>
        <begin position="38"/>
        <end position="56"/>
    </location>
</feature>
<evidence type="ECO:0000259" key="8">
    <source>
        <dbReference type="PROSITE" id="PS50885"/>
    </source>
</evidence>
<gene>
    <name evidence="9" type="ORF">SAMN05192570_1033</name>
</gene>
<dbReference type="OrthoDB" id="7168157at2"/>
<dbReference type="PANTHER" id="PTHR43531">
    <property type="entry name" value="PROTEIN ICFG"/>
    <property type="match status" value="1"/>
</dbReference>
<dbReference type="GO" id="GO:0006935">
    <property type="term" value="P:chemotaxis"/>
    <property type="evidence" value="ECO:0007669"/>
    <property type="project" value="UniProtKB-KW"/>
</dbReference>
<dbReference type="PROSITE" id="PS50885">
    <property type="entry name" value="HAMP"/>
    <property type="match status" value="1"/>
</dbReference>
<dbReference type="STRING" id="871741.SAMN05192570_1033"/>
<evidence type="ECO:0000259" key="7">
    <source>
        <dbReference type="PROSITE" id="PS50111"/>
    </source>
</evidence>
<feature type="transmembrane region" description="Helical" evidence="6">
    <location>
        <begin position="114"/>
        <end position="132"/>
    </location>
</feature>
<evidence type="ECO:0000256" key="4">
    <source>
        <dbReference type="PROSITE-ProRule" id="PRU00284"/>
    </source>
</evidence>
<dbReference type="Pfam" id="PF00015">
    <property type="entry name" value="MCPsignal"/>
    <property type="match status" value="1"/>
</dbReference>
<dbReference type="InterPro" id="IPR003660">
    <property type="entry name" value="HAMP_dom"/>
</dbReference>
<dbReference type="CDD" id="cd11386">
    <property type="entry name" value="MCP_signal"/>
    <property type="match status" value="1"/>
</dbReference>
<organism evidence="9 10">
    <name type="scientific">Brevundimonas viscosa</name>
    <dbReference type="NCBI Taxonomy" id="871741"/>
    <lineage>
        <taxon>Bacteria</taxon>
        <taxon>Pseudomonadati</taxon>
        <taxon>Pseudomonadota</taxon>
        <taxon>Alphaproteobacteria</taxon>
        <taxon>Caulobacterales</taxon>
        <taxon>Caulobacteraceae</taxon>
        <taxon>Brevundimonas</taxon>
    </lineage>
</organism>
<dbReference type="SUPFAM" id="SSF58104">
    <property type="entry name" value="Methyl-accepting chemotaxis protein (MCP) signaling domain"/>
    <property type="match status" value="1"/>
</dbReference>
<keyword evidence="5" id="KW-0175">Coiled coil</keyword>
<dbReference type="RefSeq" id="WP_092307385.1">
    <property type="nucleotide sequence ID" value="NZ_FOZV01000001.1"/>
</dbReference>